<keyword evidence="1" id="KW-0378">Hydrolase</keyword>
<dbReference type="InterPro" id="IPR011042">
    <property type="entry name" value="6-blade_b-propeller_TolB-like"/>
</dbReference>
<feature type="chain" id="PRO_5011577044" evidence="3">
    <location>
        <begin position="22"/>
        <end position="896"/>
    </location>
</feature>
<dbReference type="Gene3D" id="3.40.50.1820">
    <property type="entry name" value="alpha/beta hydrolase"/>
    <property type="match status" value="1"/>
</dbReference>
<evidence type="ECO:0000313" key="6">
    <source>
        <dbReference type="Proteomes" id="UP000199021"/>
    </source>
</evidence>
<keyword evidence="6" id="KW-1185">Reference proteome</keyword>
<evidence type="ECO:0000256" key="1">
    <source>
        <dbReference type="ARBA" id="ARBA00022801"/>
    </source>
</evidence>
<dbReference type="GO" id="GO:0004252">
    <property type="term" value="F:serine-type endopeptidase activity"/>
    <property type="evidence" value="ECO:0007669"/>
    <property type="project" value="TreeGrafter"/>
</dbReference>
<dbReference type="InterPro" id="IPR016187">
    <property type="entry name" value="CTDL_fold"/>
</dbReference>
<dbReference type="AlphaFoldDB" id="A0A1H9CTW5"/>
<keyword evidence="5" id="KW-0031">Aminopeptidase</keyword>
<dbReference type="Gene3D" id="2.120.10.30">
    <property type="entry name" value="TolB, C-terminal domain"/>
    <property type="match status" value="2"/>
</dbReference>
<name>A0A1H9CTW5_9BACT</name>
<feature type="signal peptide" evidence="3">
    <location>
        <begin position="1"/>
        <end position="21"/>
    </location>
</feature>
<keyword evidence="5" id="KW-0645">Protease</keyword>
<dbReference type="Pfam" id="PF07676">
    <property type="entry name" value="PD40"/>
    <property type="match status" value="2"/>
</dbReference>
<dbReference type="GO" id="GO:0006508">
    <property type="term" value="P:proteolysis"/>
    <property type="evidence" value="ECO:0007669"/>
    <property type="project" value="InterPro"/>
</dbReference>
<proteinExistence type="predicted"/>
<dbReference type="SUPFAM" id="SSF56436">
    <property type="entry name" value="C-type lectin-like"/>
    <property type="match status" value="1"/>
</dbReference>
<keyword evidence="3" id="KW-0732">Signal</keyword>
<dbReference type="SUPFAM" id="SSF53474">
    <property type="entry name" value="alpha/beta-Hydrolases"/>
    <property type="match status" value="1"/>
</dbReference>
<dbReference type="SUPFAM" id="SSF82171">
    <property type="entry name" value="DPP6 N-terminal domain-like"/>
    <property type="match status" value="1"/>
</dbReference>
<gene>
    <name evidence="5" type="ORF">SAMN05444359_10512</name>
</gene>
<evidence type="ECO:0000256" key="3">
    <source>
        <dbReference type="SAM" id="SignalP"/>
    </source>
</evidence>
<reference evidence="6" key="1">
    <citation type="submission" date="2016-10" db="EMBL/GenBank/DDBJ databases">
        <authorList>
            <person name="Varghese N."/>
            <person name="Submissions S."/>
        </authorList>
    </citation>
    <scope>NUCLEOTIDE SEQUENCE [LARGE SCALE GENOMIC DNA]</scope>
    <source>
        <strain evidence="6">DSM 24740</strain>
    </source>
</reference>
<keyword evidence="2" id="KW-0720">Serine protease</keyword>
<dbReference type="Pfam" id="PF00326">
    <property type="entry name" value="Peptidase_S9"/>
    <property type="match status" value="1"/>
</dbReference>
<dbReference type="EMBL" id="FOFB01000005">
    <property type="protein sequence ID" value="SEQ04527.1"/>
    <property type="molecule type" value="Genomic_DNA"/>
</dbReference>
<evidence type="ECO:0000259" key="4">
    <source>
        <dbReference type="Pfam" id="PF00326"/>
    </source>
</evidence>
<evidence type="ECO:0000313" key="5">
    <source>
        <dbReference type="EMBL" id="SEQ04527.1"/>
    </source>
</evidence>
<dbReference type="InterPro" id="IPR029058">
    <property type="entry name" value="AB_hydrolase_fold"/>
</dbReference>
<dbReference type="OrthoDB" id="9812921at2"/>
<feature type="domain" description="Peptidase S9 prolyl oligopeptidase catalytic" evidence="4">
    <location>
        <begin position="464"/>
        <end position="675"/>
    </location>
</feature>
<accession>A0A1H9CTW5</accession>
<dbReference type="PANTHER" id="PTHR42776:SF27">
    <property type="entry name" value="DIPEPTIDYL PEPTIDASE FAMILY MEMBER 6"/>
    <property type="match status" value="1"/>
</dbReference>
<dbReference type="STRING" id="478744.SAMN05444359_10512"/>
<dbReference type="RefSeq" id="WP_090166223.1">
    <property type="nucleotide sequence ID" value="NZ_FOFB01000005.1"/>
</dbReference>
<evidence type="ECO:0000256" key="2">
    <source>
        <dbReference type="ARBA" id="ARBA00022825"/>
    </source>
</evidence>
<dbReference type="InParanoid" id="A0A1H9CTW5"/>
<dbReference type="PANTHER" id="PTHR42776">
    <property type="entry name" value="SERINE PEPTIDASE S9 FAMILY MEMBER"/>
    <property type="match status" value="1"/>
</dbReference>
<dbReference type="InterPro" id="IPR001375">
    <property type="entry name" value="Peptidase_S9_cat"/>
</dbReference>
<sequence length="896" mass="100670">MKQLSFYLLCSLVLLCTCVRAQQTDWTVDDILSQESMSSVTFSPDGTMLLWSKRRGVKKKDSYVSDLYLTRLDKQKDSTFLTTQLTRTDDSDHSAIFSRDGESIYFLSSREKGKKLWRMSLYGGETEAVHEFPNGISSPQWKDDHTLVFRSFDGKDLRKMELEKKKDNVIVVEDTTSWTINRLYTFDVKKKEIKRLTDDKKPVRGFTLSRDGKWLIYSLSGSPHQGADAQPKSPYYLLNVETGAKTRILEGMQTPGRFAFTDDSKAFYFVSQLSSNPEWDGAGIGELYYMTVADKKPVKVDLDWDLGVGGGIEVMGNDVWVSLANRATRREALYVKNGNGWTRKDIDLGEMKDHVSLVATSKKDDRVILNYSTAGKLPKYLLADRKGSAISNPKEVVKLNKKLAKKKITRSEVVEWKGWKGEMVTGILYYPEDYQEGRSYPLMLSIHGGPSSADLDRWSERWSTYPQLLAQRGSFVLKPNYHGSNNHGLAFVESIKENYYDPEMEDIMNGINWLIEEGKVHKDSVGTMGWSNGAILTTMLTVRYPEMFKVACPGAGDVNWTSDYGTCGFGVSFDQSYFGGAPWDDLDGKTYNEKYITKSPLFELEKVTTPTIIFHGSEDRAVPRDQGWEYYRALQQVGKAPVRFLWFPGQPHGLGKITHQQRKMNEELAWIDKYLFGKADKKNPTFKKDSPLAMLLQKDSLSRVNGLYGQNLARTLVPEMVKVSKDSISIGRFEVTNAQFAAFSPEHAYGRTEGNHPARVTRPQAQQYLKWLSAKLGTTARLPNAKEAAALHKQATKVGAKENTLNYWAGYAITPDEVADFRRKMEEVDALSLFKSVGSFAGVKVGSALVYDLGGNVAEYAAGGKSYGYGAYDFVDPAGKGLSTGDKGMGFRVVVD</sequence>
<protein>
    <submittedName>
        <fullName evidence="5">Dipeptidyl aminopeptidase/acylaminoacyl peptidase</fullName>
    </submittedName>
</protein>
<dbReference type="Proteomes" id="UP000199021">
    <property type="component" value="Unassembled WGS sequence"/>
</dbReference>
<dbReference type="Gene3D" id="3.90.1580.10">
    <property type="entry name" value="paralog of FGE (formylglycine-generating enzyme)"/>
    <property type="match status" value="1"/>
</dbReference>
<dbReference type="GO" id="GO:0004177">
    <property type="term" value="F:aminopeptidase activity"/>
    <property type="evidence" value="ECO:0007669"/>
    <property type="project" value="UniProtKB-KW"/>
</dbReference>
<dbReference type="InterPro" id="IPR042095">
    <property type="entry name" value="SUMF_sf"/>
</dbReference>
<dbReference type="InterPro" id="IPR011659">
    <property type="entry name" value="WD40"/>
</dbReference>
<organism evidence="5 6">
    <name type="scientific">Neolewinella agarilytica</name>
    <dbReference type="NCBI Taxonomy" id="478744"/>
    <lineage>
        <taxon>Bacteria</taxon>
        <taxon>Pseudomonadati</taxon>
        <taxon>Bacteroidota</taxon>
        <taxon>Saprospiria</taxon>
        <taxon>Saprospirales</taxon>
        <taxon>Lewinellaceae</taxon>
        <taxon>Neolewinella</taxon>
    </lineage>
</organism>